<evidence type="ECO:0000313" key="8">
    <source>
        <dbReference type="Proteomes" id="UP000030748"/>
    </source>
</evidence>
<dbReference type="PANTHER" id="PTHR31232">
    <property type="match status" value="1"/>
</dbReference>
<evidence type="ECO:0000256" key="2">
    <source>
        <dbReference type="ARBA" id="ARBA00005581"/>
    </source>
</evidence>
<keyword evidence="5 6" id="KW-0732">Signal</keyword>
<evidence type="ECO:0000313" key="7">
    <source>
        <dbReference type="EMBL" id="EYU25359.1"/>
    </source>
</evidence>
<reference evidence="7 8" key="1">
    <citation type="journal article" date="2013" name="Proc. Natl. Acad. Sci. U.S.A.">
        <title>Fine-scale variation in meiotic recombination in Mimulus inferred from population shotgun sequencing.</title>
        <authorList>
            <person name="Hellsten U."/>
            <person name="Wright K.M."/>
            <person name="Jenkins J."/>
            <person name="Shu S."/>
            <person name="Yuan Y."/>
            <person name="Wessler S.R."/>
            <person name="Schmutz J."/>
            <person name="Willis J.H."/>
            <person name="Rokhsar D.S."/>
        </authorList>
    </citation>
    <scope>NUCLEOTIDE SEQUENCE [LARGE SCALE GENOMIC DNA]</scope>
    <source>
        <strain evidence="8">cv. DUN x IM62</strain>
    </source>
</reference>
<dbReference type="GO" id="GO:0005576">
    <property type="term" value="C:extracellular region"/>
    <property type="evidence" value="ECO:0007669"/>
    <property type="project" value="UniProtKB-SubCell"/>
</dbReference>
<evidence type="ECO:0000256" key="3">
    <source>
        <dbReference type="ARBA" id="ARBA00022471"/>
    </source>
</evidence>
<dbReference type="PANTHER" id="PTHR31232:SF61">
    <property type="entry name" value="S-PROTEIN HOMOLOG"/>
    <property type="match status" value="1"/>
</dbReference>
<comment type="similarity">
    <text evidence="2 6">Belongs to the plant self-incompatibility (S1) protein family.</text>
</comment>
<dbReference type="GO" id="GO:0060320">
    <property type="term" value="P:rejection of self pollen"/>
    <property type="evidence" value="ECO:0007669"/>
    <property type="project" value="UniProtKB-KW"/>
</dbReference>
<dbReference type="Pfam" id="PF05938">
    <property type="entry name" value="Self-incomp_S1"/>
    <property type="match status" value="1"/>
</dbReference>
<evidence type="ECO:0000256" key="5">
    <source>
        <dbReference type="ARBA" id="ARBA00022729"/>
    </source>
</evidence>
<name>A0A022QCJ6_ERYGU</name>
<dbReference type="EMBL" id="KI632002">
    <property type="protein sequence ID" value="EYU25359.1"/>
    <property type="molecule type" value="Genomic_DNA"/>
</dbReference>
<evidence type="ECO:0000256" key="4">
    <source>
        <dbReference type="ARBA" id="ARBA00022525"/>
    </source>
</evidence>
<protein>
    <recommendedName>
        <fullName evidence="6">S-protein homolog</fullName>
    </recommendedName>
</protein>
<dbReference type="Proteomes" id="UP000030748">
    <property type="component" value="Unassembled WGS sequence"/>
</dbReference>
<gene>
    <name evidence="7" type="ORF">MIMGU_mgv11b013258mg</name>
</gene>
<feature type="signal peptide" evidence="6">
    <location>
        <begin position="1"/>
        <end position="26"/>
    </location>
</feature>
<accession>A0A022QCJ6</accession>
<keyword evidence="8" id="KW-1185">Reference proteome</keyword>
<evidence type="ECO:0000256" key="1">
    <source>
        <dbReference type="ARBA" id="ARBA00004613"/>
    </source>
</evidence>
<keyword evidence="4 6" id="KW-0964">Secreted</keyword>
<organism evidence="7 8">
    <name type="scientific">Erythranthe guttata</name>
    <name type="common">Yellow monkey flower</name>
    <name type="synonym">Mimulus guttatus</name>
    <dbReference type="NCBI Taxonomy" id="4155"/>
    <lineage>
        <taxon>Eukaryota</taxon>
        <taxon>Viridiplantae</taxon>
        <taxon>Streptophyta</taxon>
        <taxon>Embryophyta</taxon>
        <taxon>Tracheophyta</taxon>
        <taxon>Spermatophyta</taxon>
        <taxon>Magnoliopsida</taxon>
        <taxon>eudicotyledons</taxon>
        <taxon>Gunneridae</taxon>
        <taxon>Pentapetalae</taxon>
        <taxon>asterids</taxon>
        <taxon>lamiids</taxon>
        <taxon>Lamiales</taxon>
        <taxon>Phrymaceae</taxon>
        <taxon>Erythranthe</taxon>
    </lineage>
</organism>
<keyword evidence="3 6" id="KW-0713">Self-incompatibility</keyword>
<evidence type="ECO:0000256" key="6">
    <source>
        <dbReference type="RuleBase" id="RU367044"/>
    </source>
</evidence>
<comment type="subcellular location">
    <subcellularLocation>
        <location evidence="1 6">Secreted</location>
    </subcellularLocation>
</comment>
<dbReference type="AlphaFoldDB" id="A0A022QCJ6"/>
<proteinExistence type="inferred from homology"/>
<sequence length="143" mass="15970">MNSSNTIKNVLLVIFLSTNIFRATSSCSGTRKYTARITNSLPRDSAPLHYHCGSDLDFGTKVLREGQTAELELCVSPIVEYSAFACRLRWGSKIKTFEIFNSKSSDECKSHVCSWSVMGDGIYYQDGPSGKLSKKYDWDSNAM</sequence>
<dbReference type="InterPro" id="IPR010264">
    <property type="entry name" value="Self-incomp_S1"/>
</dbReference>
<dbReference type="PhylomeDB" id="A0A022QCJ6"/>
<feature type="chain" id="PRO_5025093094" description="S-protein homolog" evidence="6">
    <location>
        <begin position="27"/>
        <end position="143"/>
    </location>
</feature>